<dbReference type="Pfam" id="PF13041">
    <property type="entry name" value="PPR_2"/>
    <property type="match status" value="3"/>
</dbReference>
<feature type="repeat" description="PPR" evidence="3">
    <location>
        <begin position="484"/>
        <end position="519"/>
    </location>
</feature>
<dbReference type="Gene3D" id="1.25.40.10">
    <property type="entry name" value="Tetratricopeptide repeat domain"/>
    <property type="match status" value="4"/>
</dbReference>
<dbReference type="NCBIfam" id="TIGR00756">
    <property type="entry name" value="PPR"/>
    <property type="match status" value="7"/>
</dbReference>
<keyword evidence="6" id="KW-1185">Reference proteome</keyword>
<feature type="repeat" description="PPR" evidence="3">
    <location>
        <begin position="271"/>
        <end position="308"/>
    </location>
</feature>
<dbReference type="Proteomes" id="UP001327560">
    <property type="component" value="Chromosome 9"/>
</dbReference>
<dbReference type="PROSITE" id="PS51375">
    <property type="entry name" value="PPR"/>
    <property type="match status" value="9"/>
</dbReference>
<feature type="region of interest" description="Disordered" evidence="4">
    <location>
        <begin position="1"/>
        <end position="54"/>
    </location>
</feature>
<dbReference type="PANTHER" id="PTHR47939">
    <property type="entry name" value="MEMBRANE-ASSOCIATED SALT-INDUCIBLE PROTEIN-LIKE"/>
    <property type="match status" value="1"/>
</dbReference>
<feature type="repeat" description="PPR" evidence="3">
    <location>
        <begin position="520"/>
        <end position="554"/>
    </location>
</feature>
<protein>
    <submittedName>
        <fullName evidence="5">Pentatricopeptide repeat-containing protein</fullName>
    </submittedName>
</protein>
<evidence type="ECO:0000256" key="4">
    <source>
        <dbReference type="SAM" id="MobiDB-lite"/>
    </source>
</evidence>
<dbReference type="AlphaFoldDB" id="A0AAQ3QRJ9"/>
<organism evidence="5 6">
    <name type="scientific">Canna indica</name>
    <name type="common">Indian-shot</name>
    <dbReference type="NCBI Taxonomy" id="4628"/>
    <lineage>
        <taxon>Eukaryota</taxon>
        <taxon>Viridiplantae</taxon>
        <taxon>Streptophyta</taxon>
        <taxon>Embryophyta</taxon>
        <taxon>Tracheophyta</taxon>
        <taxon>Spermatophyta</taxon>
        <taxon>Magnoliopsida</taxon>
        <taxon>Liliopsida</taxon>
        <taxon>Zingiberales</taxon>
        <taxon>Cannaceae</taxon>
        <taxon>Canna</taxon>
    </lineage>
</organism>
<dbReference type="Pfam" id="PF12854">
    <property type="entry name" value="PPR_1"/>
    <property type="match status" value="1"/>
</dbReference>
<evidence type="ECO:0000313" key="5">
    <source>
        <dbReference type="EMBL" id="WOL18853.1"/>
    </source>
</evidence>
<feature type="repeat" description="PPR" evidence="3">
    <location>
        <begin position="236"/>
        <end position="270"/>
    </location>
</feature>
<sequence length="708" mass="79537">MRRLELGNARLPSTQRQRKLLSQIPPPTDLFSSTTTSSSCPSAPPPPPPALSPVQAPSVAAASAIVPLPSLLPLSLNPFNAVVDLITSRLKQQRQQHDDEGGEELLEANLLPFLRPQEVSRVLLRCQSLPLQSLRFFRWAQSRVLPSPHSFALLAHVLASSPTISVQALAVLSDLVRAYPRLDDAFDALVSAASHAAACHPPAAFGKLVKVYARFGRTQDALDCCRRVVALGFIPDTEVFNCLLHSLGKTGCLDRCWNLYDEMRKVGVPPNSYTFNILINALCRGGDGSGDIRAVDFLDEMESEGFDPDVVTYNTLIDGYCRRGKLDEAFHLFKIMYRRRVEPDLISYTTLMNGLCKDGKIVKARQLFDTMLHRGLCPDNYCYNVLLSGYCREGNLKELRLLVQEMISNGFLPDNFACGRMVEAHVKDGRLLPCLNLIALLQKVGVTISFDVYKFLLEALCSEGRPSAAKNLLKQMQLDGYEPNLEIYNLLIFSFCKYDSLESEGFHLKNEMVGKGVKPDLFTYAILIECLCKSGKTLEGECLMKEMIEADIQPDSRICAALVTGWCKKRDLCKAESLLVYFAENFQIYDSISYNSLIRLCFEVRGMSESLELQERLLKLGFIPNDETCRLFIHGLSNSKSDDVIKHNGKFINHAVKKWVECYEVDLKYAMVEILMLLFENEVEFNSKQKELITFKENLASFWDNLSP</sequence>
<feature type="repeat" description="PPR" evidence="3">
    <location>
        <begin position="379"/>
        <end position="413"/>
    </location>
</feature>
<feature type="repeat" description="PPR" evidence="3">
    <location>
        <begin position="344"/>
        <end position="378"/>
    </location>
</feature>
<evidence type="ECO:0000256" key="1">
    <source>
        <dbReference type="ARBA" id="ARBA00007626"/>
    </source>
</evidence>
<feature type="repeat" description="PPR" evidence="3">
    <location>
        <begin position="309"/>
        <end position="343"/>
    </location>
</feature>
<dbReference type="EMBL" id="CP136898">
    <property type="protein sequence ID" value="WOL18853.1"/>
    <property type="molecule type" value="Genomic_DNA"/>
</dbReference>
<comment type="similarity">
    <text evidence="1">Belongs to the PPR family. P subfamily.</text>
</comment>
<dbReference type="InterPro" id="IPR050667">
    <property type="entry name" value="PPR-containing_protein"/>
</dbReference>
<feature type="compositionally biased region" description="Low complexity" evidence="4">
    <location>
        <begin position="29"/>
        <end position="41"/>
    </location>
</feature>
<feature type="compositionally biased region" description="Pro residues" evidence="4">
    <location>
        <begin position="42"/>
        <end position="51"/>
    </location>
</feature>
<evidence type="ECO:0000256" key="2">
    <source>
        <dbReference type="ARBA" id="ARBA00022737"/>
    </source>
</evidence>
<dbReference type="InterPro" id="IPR011990">
    <property type="entry name" value="TPR-like_helical_dom_sf"/>
</dbReference>
<name>A0AAQ3QRJ9_9LILI</name>
<feature type="repeat" description="PPR" evidence="3">
    <location>
        <begin position="449"/>
        <end position="483"/>
    </location>
</feature>
<dbReference type="Pfam" id="PF01535">
    <property type="entry name" value="PPR"/>
    <property type="match status" value="2"/>
</dbReference>
<dbReference type="InterPro" id="IPR002885">
    <property type="entry name" value="PPR_rpt"/>
</dbReference>
<dbReference type="PANTHER" id="PTHR47939:SF13">
    <property type="entry name" value="OS03G0201400 PROTEIN"/>
    <property type="match status" value="1"/>
</dbReference>
<gene>
    <name evidence="5" type="ORF">Cni_G27650</name>
</gene>
<proteinExistence type="inferred from homology"/>
<feature type="repeat" description="PPR" evidence="3">
    <location>
        <begin position="590"/>
        <end position="624"/>
    </location>
</feature>
<evidence type="ECO:0000313" key="6">
    <source>
        <dbReference type="Proteomes" id="UP001327560"/>
    </source>
</evidence>
<accession>A0AAQ3QRJ9</accession>
<keyword evidence="2" id="KW-0677">Repeat</keyword>
<reference evidence="5 6" key="1">
    <citation type="submission" date="2023-10" db="EMBL/GenBank/DDBJ databases">
        <title>Chromosome-scale genome assembly provides insights into flower coloration mechanisms of Canna indica.</title>
        <authorList>
            <person name="Li C."/>
        </authorList>
    </citation>
    <scope>NUCLEOTIDE SEQUENCE [LARGE SCALE GENOMIC DNA]</scope>
    <source>
        <tissue evidence="5">Flower</tissue>
    </source>
</reference>
<evidence type="ECO:0000256" key="3">
    <source>
        <dbReference type="PROSITE-ProRule" id="PRU00708"/>
    </source>
</evidence>